<name>A0A0A9F7L0_ARUDO</name>
<dbReference type="AlphaFoldDB" id="A0A0A9F7L0"/>
<organism evidence="1">
    <name type="scientific">Arundo donax</name>
    <name type="common">Giant reed</name>
    <name type="synonym">Donax arundinaceus</name>
    <dbReference type="NCBI Taxonomy" id="35708"/>
    <lineage>
        <taxon>Eukaryota</taxon>
        <taxon>Viridiplantae</taxon>
        <taxon>Streptophyta</taxon>
        <taxon>Embryophyta</taxon>
        <taxon>Tracheophyta</taxon>
        <taxon>Spermatophyta</taxon>
        <taxon>Magnoliopsida</taxon>
        <taxon>Liliopsida</taxon>
        <taxon>Poales</taxon>
        <taxon>Poaceae</taxon>
        <taxon>PACMAD clade</taxon>
        <taxon>Arundinoideae</taxon>
        <taxon>Arundineae</taxon>
        <taxon>Arundo</taxon>
    </lineage>
</organism>
<reference evidence="1" key="2">
    <citation type="journal article" date="2015" name="Data Brief">
        <title>Shoot transcriptome of the giant reed, Arundo donax.</title>
        <authorList>
            <person name="Barrero R.A."/>
            <person name="Guerrero F.D."/>
            <person name="Moolhuijzen P."/>
            <person name="Goolsby J.A."/>
            <person name="Tidwell J."/>
            <person name="Bellgard S.E."/>
            <person name="Bellgard M.I."/>
        </authorList>
    </citation>
    <scope>NUCLEOTIDE SEQUENCE</scope>
    <source>
        <tissue evidence="1">Shoot tissue taken approximately 20 cm above the soil surface</tissue>
    </source>
</reference>
<reference evidence="1" key="1">
    <citation type="submission" date="2014-09" db="EMBL/GenBank/DDBJ databases">
        <authorList>
            <person name="Magalhaes I.L.F."/>
            <person name="Oliveira U."/>
            <person name="Santos F.R."/>
            <person name="Vidigal T.H.D.A."/>
            <person name="Brescovit A.D."/>
            <person name="Santos A.J."/>
        </authorList>
    </citation>
    <scope>NUCLEOTIDE SEQUENCE</scope>
    <source>
        <tissue evidence="1">Shoot tissue taken approximately 20 cm above the soil surface</tissue>
    </source>
</reference>
<accession>A0A0A9F7L0</accession>
<proteinExistence type="predicted"/>
<sequence>MISLSLSLSLPSHIFQLQCFVQSPTSLASIIQPQLFFFEP</sequence>
<evidence type="ECO:0000313" key="1">
    <source>
        <dbReference type="EMBL" id="JAE06091.1"/>
    </source>
</evidence>
<protein>
    <submittedName>
        <fullName evidence="1">Uncharacterized protein</fullName>
    </submittedName>
</protein>
<dbReference type="EMBL" id="GBRH01191805">
    <property type="protein sequence ID" value="JAE06091.1"/>
    <property type="molecule type" value="Transcribed_RNA"/>
</dbReference>